<accession>A0A378YDP8</accession>
<dbReference type="Gene3D" id="2.40.100.10">
    <property type="entry name" value="Cyclophilin-like"/>
    <property type="match status" value="1"/>
</dbReference>
<proteinExistence type="predicted"/>
<dbReference type="Pfam" id="PF02682">
    <property type="entry name" value="CT_C_D"/>
    <property type="match status" value="1"/>
</dbReference>
<evidence type="ECO:0000313" key="6">
    <source>
        <dbReference type="EMBL" id="SUA74650.1"/>
    </source>
</evidence>
<evidence type="ECO:0000313" key="7">
    <source>
        <dbReference type="Proteomes" id="UP000255467"/>
    </source>
</evidence>
<dbReference type="Gene3D" id="3.30.1360.40">
    <property type="match status" value="1"/>
</dbReference>
<dbReference type="GO" id="GO:0005524">
    <property type="term" value="F:ATP binding"/>
    <property type="evidence" value="ECO:0007669"/>
    <property type="project" value="UniProtKB-KW"/>
</dbReference>
<keyword evidence="7" id="KW-1185">Reference proteome</keyword>
<dbReference type="PANTHER" id="PTHR34698">
    <property type="entry name" value="5-OXOPROLINASE SUBUNIT B"/>
    <property type="match status" value="1"/>
</dbReference>
<gene>
    <name evidence="6" type="primary">kipI</name>
    <name evidence="6" type="ORF">NCTC1934_01689</name>
</gene>
<dbReference type="Proteomes" id="UP000255467">
    <property type="component" value="Unassembled WGS sequence"/>
</dbReference>
<dbReference type="InterPro" id="IPR003833">
    <property type="entry name" value="CT_C_D"/>
</dbReference>
<feature type="domain" description="Carboxyltransferase" evidence="5">
    <location>
        <begin position="61"/>
        <end position="280"/>
    </location>
</feature>
<evidence type="ECO:0000259" key="5">
    <source>
        <dbReference type="SMART" id="SM00796"/>
    </source>
</evidence>
<reference evidence="6 7" key="1">
    <citation type="submission" date="2018-06" db="EMBL/GenBank/DDBJ databases">
        <authorList>
            <consortium name="Pathogen Informatics"/>
            <person name="Doyle S."/>
        </authorList>
    </citation>
    <scope>NUCLEOTIDE SEQUENCE [LARGE SCALE GENOMIC DNA]</scope>
    <source>
        <strain evidence="6 7">NCTC1934</strain>
    </source>
</reference>
<evidence type="ECO:0000256" key="3">
    <source>
        <dbReference type="ARBA" id="ARBA00022840"/>
    </source>
</evidence>
<dbReference type="GO" id="GO:0016787">
    <property type="term" value="F:hydrolase activity"/>
    <property type="evidence" value="ECO:0007669"/>
    <property type="project" value="UniProtKB-KW"/>
</dbReference>
<dbReference type="SMART" id="SM00796">
    <property type="entry name" value="AHS1"/>
    <property type="match status" value="1"/>
</dbReference>
<evidence type="ECO:0000256" key="1">
    <source>
        <dbReference type="ARBA" id="ARBA00022741"/>
    </source>
</evidence>
<keyword evidence="1" id="KW-0547">Nucleotide-binding</keyword>
<dbReference type="SUPFAM" id="SSF50891">
    <property type="entry name" value="Cyclophilin-like"/>
    <property type="match status" value="1"/>
</dbReference>
<keyword evidence="3" id="KW-0067">ATP-binding</keyword>
<dbReference type="InterPro" id="IPR029000">
    <property type="entry name" value="Cyclophilin-like_dom_sf"/>
</dbReference>
<dbReference type="AlphaFoldDB" id="A0A378YDP8"/>
<dbReference type="InterPro" id="IPR010016">
    <property type="entry name" value="PxpB"/>
</dbReference>
<dbReference type="EMBL" id="UGRY01000002">
    <property type="protein sequence ID" value="SUA74650.1"/>
    <property type="molecule type" value="Genomic_DNA"/>
</dbReference>
<feature type="compositionally biased region" description="Basic and acidic residues" evidence="4">
    <location>
        <begin position="1"/>
        <end position="16"/>
    </location>
</feature>
<organism evidence="6 7">
    <name type="scientific">Nocardia otitidiscaviarum</name>
    <dbReference type="NCBI Taxonomy" id="1823"/>
    <lineage>
        <taxon>Bacteria</taxon>
        <taxon>Bacillati</taxon>
        <taxon>Actinomycetota</taxon>
        <taxon>Actinomycetes</taxon>
        <taxon>Mycobacteriales</taxon>
        <taxon>Nocardiaceae</taxon>
        <taxon>Nocardia</taxon>
    </lineage>
</organism>
<dbReference type="STRING" id="1406858.GCA_000710895_00750"/>
<protein>
    <submittedName>
        <fullName evidence="6">Sporulation inhibitor kipI</fullName>
    </submittedName>
</protein>
<evidence type="ECO:0000256" key="2">
    <source>
        <dbReference type="ARBA" id="ARBA00022801"/>
    </source>
</evidence>
<keyword evidence="2" id="KW-0378">Hydrolase</keyword>
<feature type="compositionally biased region" description="Low complexity" evidence="4">
    <location>
        <begin position="31"/>
        <end position="56"/>
    </location>
</feature>
<feature type="region of interest" description="Disordered" evidence="4">
    <location>
        <begin position="134"/>
        <end position="162"/>
    </location>
</feature>
<feature type="compositionally biased region" description="Low complexity" evidence="4">
    <location>
        <begin position="147"/>
        <end position="158"/>
    </location>
</feature>
<name>A0A378YDP8_9NOCA</name>
<feature type="region of interest" description="Disordered" evidence="4">
    <location>
        <begin position="1"/>
        <end position="56"/>
    </location>
</feature>
<evidence type="ECO:0000256" key="4">
    <source>
        <dbReference type="SAM" id="MobiDB-lite"/>
    </source>
</evidence>
<sequence>MPAHDPTHMPGDDAARDAATTVDNADRRIPRPSGTASGSGAAASARPGAHRAALAREAPAGDIRAAGDRALLVIPPSRALIPHLLAALGARPDGVVDVLPAAETVLVTLTAPAAAEPVRRRLSGVLADLAATAGGAAGEPTPPHPAEPGAATVGDTDAVGGGGAGTEPLVVPVRYDGADLPQVAELLGLTVDEVITQHTGIEWQCAFVGFAPGFGYLESSDGRLAVSRRAQSRTAIPPGAVALAGGYSAVYPRRSPGGWQLIGTTELHMWDVDRDPPALIRPGTRVRFAAVDR</sequence>
<dbReference type="PANTHER" id="PTHR34698:SF2">
    <property type="entry name" value="5-OXOPROLINASE SUBUNIT B"/>
    <property type="match status" value="1"/>
</dbReference>